<comment type="similarity">
    <text evidence="1">Belongs to the frataxin family.</text>
</comment>
<evidence type="ECO:0000313" key="3">
    <source>
        <dbReference type="EMBL" id="CDQ11335.1"/>
    </source>
</evidence>
<dbReference type="InterPro" id="IPR002908">
    <property type="entry name" value="Frataxin/CyaY"/>
</dbReference>
<dbReference type="SUPFAM" id="SSF55387">
    <property type="entry name" value="Frataxin/Nqo15-like"/>
    <property type="match status" value="1"/>
</dbReference>
<dbReference type="GO" id="GO:0008199">
    <property type="term" value="F:ferric iron binding"/>
    <property type="evidence" value="ECO:0007669"/>
    <property type="project" value="InterPro"/>
</dbReference>
<evidence type="ECO:0000313" key="4">
    <source>
        <dbReference type="EMBL" id="SMH67695.1"/>
    </source>
</evidence>
<protein>
    <submittedName>
        <fullName evidence="3">Protein CyaY</fullName>
    </submittedName>
</protein>
<dbReference type="NCBIfam" id="TIGR03421">
    <property type="entry name" value="FeS_CyaY"/>
    <property type="match status" value="1"/>
</dbReference>
<proteinExistence type="inferred from homology"/>
<reference evidence="3" key="2">
    <citation type="submission" date="2014-07" db="EMBL/GenBank/DDBJ databases">
        <title>Initial genome analysis of the psychrotolerant acidophile Acidithiobacillus ferrivorans CF27: insights into iron and sulfur oxidation pathways and into biofilm formation.</title>
        <authorList>
            <person name="Talla E."/>
            <person name="Hedrich S."/>
            <person name="Mangenot S."/>
            <person name="Ji B."/>
            <person name="Johnson D.B."/>
            <person name="Barbe V."/>
            <person name="Bonnefoy V."/>
        </authorList>
    </citation>
    <scope>NUCLEOTIDE SEQUENCE [LARGE SCALE GENOMIC DNA]</scope>
    <source>
        <strain evidence="3">CF27</strain>
    </source>
</reference>
<keyword evidence="5" id="KW-1185">Reference proteome</keyword>
<gene>
    <name evidence="3" type="primary">cyaY</name>
    <name evidence="4" type="ORF">AFERRI_50897</name>
    <name evidence="3" type="ORF">AFERRI_530230</name>
</gene>
<dbReference type="Pfam" id="PF01491">
    <property type="entry name" value="Frataxin_Cyay"/>
    <property type="match status" value="1"/>
</dbReference>
<dbReference type="SMART" id="SM01219">
    <property type="entry name" value="Frataxin_Cyay"/>
    <property type="match status" value="1"/>
</dbReference>
<dbReference type="RefSeq" id="WP_035194282.1">
    <property type="nucleotide sequence ID" value="NZ_CCCS020000049.1"/>
</dbReference>
<dbReference type="Proteomes" id="UP000193925">
    <property type="component" value="Chromosome AFERRI"/>
</dbReference>
<accession>A0A060USC8</accession>
<dbReference type="GO" id="GO:0016226">
    <property type="term" value="P:iron-sulfur cluster assembly"/>
    <property type="evidence" value="ECO:0007669"/>
    <property type="project" value="InterPro"/>
</dbReference>
<keyword evidence="2" id="KW-0408">Iron</keyword>
<sequence length="104" mass="11493">MNAQSFAVTVENTLNDLLSRIEASAPEVESDLVDSVLTLLLPDDSQIIINRQEAVQQVWLACSDGPARFAQQDGTWRNSQTGESLEDAVSRLLSRRLDHPVTLD</sequence>
<evidence type="ECO:0000313" key="5">
    <source>
        <dbReference type="Proteomes" id="UP000193925"/>
    </source>
</evidence>
<dbReference type="AlphaFoldDB" id="A0A060USC8"/>
<organism evidence="3">
    <name type="scientific">Acidithiobacillus ferrivorans</name>
    <dbReference type="NCBI Taxonomy" id="160808"/>
    <lineage>
        <taxon>Bacteria</taxon>
        <taxon>Pseudomonadati</taxon>
        <taxon>Pseudomonadota</taxon>
        <taxon>Acidithiobacillia</taxon>
        <taxon>Acidithiobacillales</taxon>
        <taxon>Acidithiobacillaceae</taxon>
        <taxon>Acidithiobacillus</taxon>
    </lineage>
</organism>
<dbReference type="PANTHER" id="PTHR16821:SF2">
    <property type="entry name" value="FRATAXIN, MITOCHONDRIAL"/>
    <property type="match status" value="1"/>
</dbReference>
<dbReference type="PROSITE" id="PS50810">
    <property type="entry name" value="FRATAXIN_2"/>
    <property type="match status" value="1"/>
</dbReference>
<reference evidence="4 5" key="3">
    <citation type="submission" date="2017-03" db="EMBL/GenBank/DDBJ databases">
        <authorList>
            <person name="Regsiter A."/>
            <person name="William W."/>
        </authorList>
    </citation>
    <scope>NUCLEOTIDE SEQUENCE [LARGE SCALE GENOMIC DNA]</scope>
    <source>
        <strain evidence="4">PRJEB5721</strain>
    </source>
</reference>
<dbReference type="EMBL" id="CCCS020000049">
    <property type="protein sequence ID" value="CDQ11335.1"/>
    <property type="molecule type" value="Genomic_DNA"/>
</dbReference>
<reference evidence="3" key="1">
    <citation type="submission" date="2014-03" db="EMBL/GenBank/DDBJ databases">
        <authorList>
            <person name="Genoscope - CEA"/>
        </authorList>
    </citation>
    <scope>NUCLEOTIDE SEQUENCE [LARGE SCALE GENOMIC DNA]</scope>
    <source>
        <strain evidence="3">CF27</strain>
    </source>
</reference>
<name>A0A060USC8_9PROT</name>
<evidence type="ECO:0000256" key="2">
    <source>
        <dbReference type="ARBA" id="ARBA00023004"/>
    </source>
</evidence>
<dbReference type="Gene3D" id="3.30.920.10">
    <property type="entry name" value="Frataxin/CyaY"/>
    <property type="match status" value="1"/>
</dbReference>
<dbReference type="InterPro" id="IPR036524">
    <property type="entry name" value="Frataxin/CyaY_sf"/>
</dbReference>
<evidence type="ECO:0000256" key="1">
    <source>
        <dbReference type="ARBA" id="ARBA00008183"/>
    </source>
</evidence>
<dbReference type="GO" id="GO:0005737">
    <property type="term" value="C:cytoplasm"/>
    <property type="evidence" value="ECO:0007669"/>
    <property type="project" value="UniProtKB-ARBA"/>
</dbReference>
<dbReference type="PANTHER" id="PTHR16821">
    <property type="entry name" value="FRATAXIN"/>
    <property type="match status" value="1"/>
</dbReference>
<dbReference type="EMBL" id="LT841305">
    <property type="protein sequence ID" value="SMH67695.1"/>
    <property type="molecule type" value="Genomic_DNA"/>
</dbReference>